<feature type="disulfide bond" evidence="17">
    <location>
        <begin position="2755"/>
        <end position="2773"/>
    </location>
</feature>
<keyword evidence="11" id="KW-0472">Membrane</keyword>
<feature type="disulfide bond" evidence="17">
    <location>
        <begin position="2605"/>
        <end position="2620"/>
    </location>
</feature>
<keyword evidence="7" id="KW-0732">Signal</keyword>
<evidence type="ECO:0000256" key="15">
    <source>
        <dbReference type="ARBA" id="ARBA00023180"/>
    </source>
</evidence>
<dbReference type="SUPFAM" id="SSF57196">
    <property type="entry name" value="EGF/Laminin"/>
    <property type="match status" value="1"/>
</dbReference>
<comment type="similarity">
    <text evidence="2">Belongs to the LDLR family.</text>
</comment>
<evidence type="ECO:0000256" key="6">
    <source>
        <dbReference type="ARBA" id="ARBA00022692"/>
    </source>
</evidence>
<dbReference type="PROSITE" id="PS00010">
    <property type="entry name" value="ASX_HYDROXYL"/>
    <property type="match status" value="1"/>
</dbReference>
<evidence type="ECO:0000256" key="7">
    <source>
        <dbReference type="ARBA" id="ARBA00022729"/>
    </source>
</evidence>
<feature type="disulfide bond" evidence="17">
    <location>
        <begin position="2636"/>
        <end position="2654"/>
    </location>
</feature>
<keyword evidence="19" id="KW-0863">Zinc-finger</keyword>
<dbReference type="SUPFAM" id="SSF57184">
    <property type="entry name" value="Growth factor receptor domain"/>
    <property type="match status" value="2"/>
</dbReference>
<keyword evidence="9" id="KW-0106">Calcium</keyword>
<feature type="disulfide bond" evidence="17">
    <location>
        <begin position="1044"/>
        <end position="1059"/>
    </location>
</feature>
<keyword evidence="12 17" id="KW-1015">Disulfide bond</keyword>
<feature type="disulfide bond" evidence="17">
    <location>
        <begin position="1132"/>
        <end position="1147"/>
    </location>
</feature>
<dbReference type="SUPFAM" id="SSF57424">
    <property type="entry name" value="LDL receptor-like module"/>
    <property type="match status" value="17"/>
</dbReference>
<dbReference type="InterPro" id="IPR002172">
    <property type="entry name" value="LDrepeatLR_classA_rpt"/>
</dbReference>
<dbReference type="InterPro" id="IPR000033">
    <property type="entry name" value="LDLR_classB_rpt"/>
</dbReference>
<feature type="disulfide bond" evidence="17">
    <location>
        <begin position="2522"/>
        <end position="2537"/>
    </location>
</feature>
<feature type="disulfide bond" evidence="17">
    <location>
        <begin position="2648"/>
        <end position="2663"/>
    </location>
</feature>
<feature type="disulfide bond" evidence="17">
    <location>
        <begin position="1192"/>
        <end position="1204"/>
    </location>
</feature>
<feature type="repeat" description="LDL-receptor class B" evidence="18">
    <location>
        <begin position="2320"/>
        <end position="2362"/>
    </location>
</feature>
<keyword evidence="19" id="KW-0862">Zinc</keyword>
<evidence type="ECO:0000256" key="4">
    <source>
        <dbReference type="ARBA" id="ARBA00022536"/>
    </source>
</evidence>
<dbReference type="GO" id="GO:0005509">
    <property type="term" value="F:calcium ion binding"/>
    <property type="evidence" value="ECO:0007669"/>
    <property type="project" value="InterPro"/>
</dbReference>
<feature type="disulfide bond" evidence="17">
    <location>
        <begin position="2711"/>
        <end position="2729"/>
    </location>
</feature>
<dbReference type="GO" id="GO:0006897">
    <property type="term" value="P:endocytosis"/>
    <property type="evidence" value="ECO:0007669"/>
    <property type="project" value="UniProtKB-KW"/>
</dbReference>
<keyword evidence="6" id="KW-0812">Transmembrane</keyword>
<dbReference type="FunFam" id="2.120.10.30:FF:000241">
    <property type="entry name" value="Low-density lipoprotein receptor-related protein 6"/>
    <property type="match status" value="3"/>
</dbReference>
<dbReference type="PANTHER" id="PTHR22722">
    <property type="entry name" value="LOW-DENSITY LIPOPROTEIN RECEPTOR-RELATED PROTEIN 2-RELATED"/>
    <property type="match status" value="1"/>
</dbReference>
<feature type="repeat" description="LDL-receptor class B" evidence="18">
    <location>
        <begin position="1853"/>
        <end position="1895"/>
    </location>
</feature>
<keyword evidence="15" id="KW-0325">Glycoprotein</keyword>
<feature type="non-terminal residue" evidence="21">
    <location>
        <position position="2783"/>
    </location>
</feature>
<feature type="disulfide bond" evidence="17">
    <location>
        <begin position="2546"/>
        <end position="2564"/>
    </location>
</feature>
<dbReference type="GO" id="GO:0005905">
    <property type="term" value="C:clathrin-coated pit"/>
    <property type="evidence" value="ECO:0007669"/>
    <property type="project" value="UniProtKB-KW"/>
</dbReference>
<evidence type="ECO:0000256" key="2">
    <source>
        <dbReference type="ARBA" id="ARBA00009939"/>
    </source>
</evidence>
<keyword evidence="5" id="KW-0254">Endocytosis</keyword>
<dbReference type="PROSITE" id="PS01186">
    <property type="entry name" value="EGF_2"/>
    <property type="match status" value="1"/>
</dbReference>
<feature type="repeat" description="LDL-receptor class B" evidence="18">
    <location>
        <begin position="1579"/>
        <end position="1623"/>
    </location>
</feature>
<proteinExistence type="inferred from homology"/>
<dbReference type="CDD" id="cd00112">
    <property type="entry name" value="LDLa"/>
    <property type="match status" value="17"/>
</dbReference>
<feature type="disulfide bond" evidence="17">
    <location>
        <begin position="2558"/>
        <end position="2573"/>
    </location>
</feature>
<dbReference type="PROSITE" id="PS51120">
    <property type="entry name" value="LDLRB"/>
    <property type="match status" value="8"/>
</dbReference>
<dbReference type="PROSITE" id="PS50068">
    <property type="entry name" value="LDLRA_2"/>
    <property type="match status" value="19"/>
</dbReference>
<dbReference type="InterPro" id="IPR001881">
    <property type="entry name" value="EGF-like_Ca-bd_dom"/>
</dbReference>
<evidence type="ECO:0000256" key="18">
    <source>
        <dbReference type="PROSITE-ProRule" id="PRU00461"/>
    </source>
</evidence>
<keyword evidence="13 21" id="KW-0675">Receptor</keyword>
<sequence length="2783" mass="310268">MIFQTQPAVPLCGVHCSLTVTAYLRTLSLVEDNIEPNMKMPSKTAIDCSTPGVFHCSDGSSRSSSDSNNGTNVISQEDVLCIPQAWVCDLDLDCPGGEDEHMDCPVPKCGKDQFECLPDSLVRCIPSHWECDGRRDCSQGEDEAPSKCEYDGSLVDTFRCHPNQFRCPRTRKCIHLRQICDGTVDCPLDFADEGPHCRNRACRTKNCPENRCRETIQGAVCYCAEGMEFNDTHCIDMDECKLGTFCDQSCVNTVGGYNCSCVDGYVNSGGGKCTVSADETAFLVVANYVNLETFDLTSARHRTITRSNIRRQPQIPHHQLPGTKVTMLDVNVHNKTICYLDGEDSQPDAKLMFSLRCVSLGKPSETWEIPIPYSLNAHSSDKKTTQQTDIKSFSRDWLSGNWYFSDMSREFIFMCAPQGHYCQPVITQAIKKPHSIALDPTRGYLFYSNWSPQAHIGRSSLDGSGLKQLAQVKVIHPTALTLDLPRKHVYWADSFLDVVERMSYDGGSREVVVKGPEVAFAVGLAVIENWLFVANHYNNSIVQFNTVHGSIPPQLADFKTLRPGGIKVYHSAMQPKDGDLNVCEKRSPPCEHLCFPMIKSGGGDAADGKLVAVCRCQLGYTMRDGKCQKLYAATETNVETLLLTNGQQGMIHILDPVRATDLFPPIANLGRPSATDCDAKGGVVYFYDAVTKTLARRGIQGGQENKMEVLRTDLKCEGLAFDWVGRNLYCSNSLPGQGKIVAVSLVNPQHQVTLLDSQSTNYSVSPKALALDASRGMLYWADWSYSGNSSINWLAADGSGWGTLLSDDLLRWPNGLALLPAVNSSEGSGTLYWTDAFYDTIESMTVDGQGRKELKKFQSRQHPYGLTVIRNKDNKADSDEGLRVLWAESIDGHLNQLRLPSEEVLTLRATSAPIFDVKFCSVKRQPPIENHPCSINNGGCSDLCLVTSDQGHVCKCADGRETTDGGITCTGDMSHPSCHEESEYECSNGKCIDKSRLCDGFPDCDDSSDEVSDSLPNICKNHTCADKGMFGCHSGLCIYSQFVCDGEADCEDKEDEFNCHPKHCKDGHRQCPDTGQCIPASWFCDGQRDCKHGEDENSQHCCPNGKCNTGSCGIDQFMCKLDGRCISYEYRCDNEYDCSDNSDEMDCKVYCDPELEFTCHHTDMCIPRAYVCDGLPNCLDGSDENECKNIQCSRDEMACPEGKCLKLQFQCDGVQHCFDGSDEQNCYMNTTRAPKTCHWSQFRCEDGSQCIPAMWQCDEDYDCRDKSDEKHCAKKCAYPNFACKNLPSLCLPPEKLCNDFSDCPDHSDEGRLCEYNMCLNNNCEKICHSAPWGYVCSCPSNQRIKPDNKTCIDIDTCETWGICSQGCSPTADGHKCYCNEGYVLRPDGYSCRPTDLEPHYLILANRHDISRFDLTTKNHTSLQLGLKNTISVDFHFNKSLLFWSDLIEDKIYRGHITGAGLSSVEPIIENGMIVTEGLAVDWITEHIYWVESSLDHIEVAKFDGSQRGTLIAGNIARPRAITLDPSVGALFWTDLQKEFPRIEKCSMAGEIKTRRVIFDIRNLKGGGWPNGITADLEQRRLYWVDARSDSIHSTDYDGQDLKLIIKSHTVLGHPFSITVFEHYVFWTDWDNNTVVREERLYWTDTHNHVITSAFLNGTDIATVIDSGLTLDLDSNRLYWVSQSDNMVYWCEAEGQCHPQAYSGLPSSEPPVAMTLYQTSVDPRDKVFLFYTKNRRVIKLSHGNETTLMTDNTTGLQDMKVYNPESRMNKSNGCLENKGGCEQLCLPSGGETVCACTVGYQTKDGRKCTGVDLFLLYAQASKIHGVTLTGKTHVLAPISQISRATSIDYHAEQGRIYWVDADRREISCIKRDLSDRKTVVSQSISGAESLAVDWIGGNIYWTDQDHNTIEVSKLDGSQRYVLLYQDIWRPRSIALNPVEGFLYFANGGSNAKIIRARLDGSERTDFVVNTADHPVSSPHGLAVDGQTGDLYWCDKTHNIIERVSPTGRREAVLDEGLVDCVGVFIHRDNIYWADATENEGSIQYMSKTVKDALPQVLMKKIPGLKDIAVFDTSRQIGSNPCHFNNGGCAELCLYQGQGRTACACSHGKLLEDGKTCGDYSAFLLYSEVASLTSVRLDVNDDPNSPRLAIQSPERMKKVIGLAFDYDTRTIYFSDMQQGNIQSVNFNGSDFRVLVPDSANAEGLAFDRVHGHLYYTSFSTSSINRVVFSDQGTNSDPKSEIVIKLGSLDHPRHIVLDPCVRRIFWTNWSGYNPSIQTATYERPGLNMSSAAGTRPIPVTQAESIITEKIRTPNGLAIDHRTQKLYWSDAKLDKIERCEFDGSNRVVILSQFPEHPFGMVIYGNFLYWTDWTFRAVLRVNKWDGSDLKWIRKNIARQPMSIVAIADDADDCTLNPCHNNLFGCAEICMIGSNGAAVCRCGDGKRLLSDGKRCVYNSVMSCRGDDFVCENKRMCIPFSRTCDGFSNCADASDESHLYCTTRKCPPGMFQCSGLDNVQRCLPESSVCNGQVECPDNADERDCPCSEGQFRCNNGECIDMIRRCDYVSDCLDHSDEMRCNTTCDGVKVDRQHTVLVPCNTTSICIYPDWICDGNNDCFDNNDEINCDHKKDNNTCPHGYFKCDKTRCIRQIEKCNNVSDCEDGTDELGCVCEVGHFRCNGTCLPDTWRCDGDLDCLDGSDEGGMCENHTCTEQQFRCDSGRCISKAFVCDGDDDCEFGEDERSNNITNCPPVSCWPGEFTCLNHMCVDEHYVCDGEDDCGDMSDEPLTC</sequence>
<dbReference type="PROSITE" id="PS51270">
    <property type="entry name" value="ZF_CTCHY"/>
    <property type="match status" value="1"/>
</dbReference>
<feature type="disulfide bond" evidence="17">
    <location>
        <begin position="2704"/>
        <end position="2716"/>
    </location>
</feature>
<dbReference type="Gene3D" id="2.120.10.30">
    <property type="entry name" value="TolB, C-terminal domain"/>
    <property type="match status" value="6"/>
</dbReference>
<accession>A0AAV4I3B2</accession>
<dbReference type="SMART" id="SM00192">
    <property type="entry name" value="LDLa"/>
    <property type="match status" value="19"/>
</dbReference>
<dbReference type="Pfam" id="PF07645">
    <property type="entry name" value="EGF_CA"/>
    <property type="match status" value="1"/>
</dbReference>
<dbReference type="PROSITE" id="PS01209">
    <property type="entry name" value="LDLRA_1"/>
    <property type="match status" value="9"/>
</dbReference>
<dbReference type="PROSITE" id="PS01187">
    <property type="entry name" value="EGF_CA"/>
    <property type="match status" value="1"/>
</dbReference>
<evidence type="ECO:0000256" key="11">
    <source>
        <dbReference type="ARBA" id="ARBA00023136"/>
    </source>
</evidence>
<feature type="repeat" description="LDL-receptor class B" evidence="18">
    <location>
        <begin position="487"/>
        <end position="530"/>
    </location>
</feature>
<comment type="caution">
    <text evidence="17">Lacks conserved residue(s) required for the propagation of feature annotation.</text>
</comment>
<feature type="disulfide bond" evidence="17">
    <location>
        <begin position="2629"/>
        <end position="2641"/>
    </location>
</feature>
<feature type="domain" description="CTCHY-type" evidence="20">
    <location>
        <begin position="1079"/>
        <end position="1146"/>
    </location>
</feature>
<evidence type="ECO:0000256" key="8">
    <source>
        <dbReference type="ARBA" id="ARBA00022737"/>
    </source>
</evidence>
<evidence type="ECO:0000256" key="14">
    <source>
        <dbReference type="ARBA" id="ARBA00023176"/>
    </source>
</evidence>
<dbReference type="EMBL" id="BMAT01013027">
    <property type="protein sequence ID" value="GFS04390.1"/>
    <property type="molecule type" value="Genomic_DNA"/>
</dbReference>
<feature type="repeat" description="LDL-receptor class B" evidence="18">
    <location>
        <begin position="1485"/>
        <end position="1527"/>
    </location>
</feature>
<dbReference type="FunFam" id="4.10.400.10:FF:000034">
    <property type="entry name" value="Low-density lipoprotein receptor-related protein 2"/>
    <property type="match status" value="1"/>
</dbReference>
<evidence type="ECO:0000256" key="10">
    <source>
        <dbReference type="ARBA" id="ARBA00022989"/>
    </source>
</evidence>
<dbReference type="Pfam" id="PF24468">
    <property type="entry name" value="EGF_LRP2"/>
    <property type="match status" value="1"/>
</dbReference>
<evidence type="ECO:0000256" key="16">
    <source>
        <dbReference type="ARBA" id="ARBA00037878"/>
    </source>
</evidence>
<comment type="subcellular location">
    <subcellularLocation>
        <location evidence="1">Cell membrane</location>
        <topology evidence="1">Single-pass type I membrane protein</topology>
    </subcellularLocation>
    <subcellularLocation>
        <location evidence="16">Membrane</location>
        <location evidence="16">Coated pit</location>
    </subcellularLocation>
</comment>
<evidence type="ECO:0000313" key="22">
    <source>
        <dbReference type="Proteomes" id="UP000762676"/>
    </source>
</evidence>
<keyword evidence="10" id="KW-1133">Transmembrane helix</keyword>
<dbReference type="InterPro" id="IPR011042">
    <property type="entry name" value="6-blade_b-propeller_TolB-like"/>
</dbReference>
<dbReference type="GO" id="GO:0043235">
    <property type="term" value="C:receptor complex"/>
    <property type="evidence" value="ECO:0007669"/>
    <property type="project" value="TreeGrafter"/>
</dbReference>
<reference evidence="21 22" key="1">
    <citation type="journal article" date="2021" name="Elife">
        <title>Chloroplast acquisition without the gene transfer in kleptoplastic sea slugs, Plakobranchus ocellatus.</title>
        <authorList>
            <person name="Maeda T."/>
            <person name="Takahashi S."/>
            <person name="Yoshida T."/>
            <person name="Shimamura S."/>
            <person name="Takaki Y."/>
            <person name="Nagai Y."/>
            <person name="Toyoda A."/>
            <person name="Suzuki Y."/>
            <person name="Arimoto A."/>
            <person name="Ishii H."/>
            <person name="Satoh N."/>
            <person name="Nishiyama T."/>
            <person name="Hasebe M."/>
            <person name="Maruyama T."/>
            <person name="Minagawa J."/>
            <person name="Obokata J."/>
            <person name="Shigenobu S."/>
        </authorList>
    </citation>
    <scope>NUCLEOTIDE SEQUENCE [LARGE SCALE GENOMIC DNA]</scope>
</reference>
<dbReference type="Pfam" id="PF00058">
    <property type="entry name" value="Ldl_recept_b"/>
    <property type="match status" value="5"/>
</dbReference>
<gene>
    <name evidence="21" type="ORF">ElyMa_006493700</name>
</gene>
<dbReference type="InterPro" id="IPR018097">
    <property type="entry name" value="EGF_Ca-bd_CS"/>
</dbReference>
<dbReference type="CDD" id="cd00054">
    <property type="entry name" value="EGF_CA"/>
    <property type="match status" value="1"/>
</dbReference>
<dbReference type="Proteomes" id="UP000762676">
    <property type="component" value="Unassembled WGS sequence"/>
</dbReference>
<dbReference type="GO" id="GO:0008270">
    <property type="term" value="F:zinc ion binding"/>
    <property type="evidence" value="ECO:0007669"/>
    <property type="project" value="UniProtKB-KW"/>
</dbReference>
<dbReference type="InterPro" id="IPR000152">
    <property type="entry name" value="EGF-type_Asp/Asn_hydroxyl_site"/>
</dbReference>
<dbReference type="InterPro" id="IPR049883">
    <property type="entry name" value="NOTCH1_EGF-like"/>
</dbReference>
<evidence type="ECO:0000256" key="12">
    <source>
        <dbReference type="ARBA" id="ARBA00023157"/>
    </source>
</evidence>
<keyword evidence="14" id="KW-0168">Coated pit</keyword>
<evidence type="ECO:0000313" key="21">
    <source>
        <dbReference type="EMBL" id="GFS04390.1"/>
    </source>
</evidence>
<feature type="disulfide bond" evidence="17">
    <location>
        <begin position="1172"/>
        <end position="1187"/>
    </location>
</feature>
<dbReference type="SUPFAM" id="SSF63825">
    <property type="entry name" value="YWTD domain"/>
    <property type="match status" value="6"/>
</dbReference>
<keyword evidence="8" id="KW-0677">Repeat</keyword>
<evidence type="ECO:0000256" key="9">
    <source>
        <dbReference type="ARBA" id="ARBA00022837"/>
    </source>
</evidence>
<feature type="disulfide bond" evidence="17">
    <location>
        <begin position="1211"/>
        <end position="1226"/>
    </location>
</feature>
<evidence type="ECO:0000256" key="17">
    <source>
        <dbReference type="PROSITE-ProRule" id="PRU00124"/>
    </source>
</evidence>
<comment type="caution">
    <text evidence="21">The sequence shown here is derived from an EMBL/GenBank/DDBJ whole genome shotgun (WGS) entry which is preliminary data.</text>
</comment>
<dbReference type="InterPro" id="IPR051221">
    <property type="entry name" value="LDLR-related"/>
</dbReference>
<feature type="disulfide bond" evidence="17">
    <location>
        <begin position="2539"/>
        <end position="2551"/>
    </location>
</feature>
<feature type="repeat" description="LDL-receptor class B" evidence="18">
    <location>
        <begin position="1896"/>
        <end position="1938"/>
    </location>
</feature>
<dbReference type="FunFam" id="2.10.25.10:FF:000009">
    <property type="entry name" value="Low-density lipoprotein receptor isoform 1"/>
    <property type="match status" value="1"/>
</dbReference>
<evidence type="ECO:0000256" key="3">
    <source>
        <dbReference type="ARBA" id="ARBA00022475"/>
    </source>
</evidence>
<keyword evidence="4" id="KW-0245">EGF-like domain</keyword>
<dbReference type="SMART" id="SM00179">
    <property type="entry name" value="EGF_CA"/>
    <property type="match status" value="3"/>
</dbReference>
<feature type="disulfide bond" evidence="17">
    <location>
        <begin position="986"/>
        <end position="1004"/>
    </location>
</feature>
<dbReference type="Gene3D" id="4.10.400.10">
    <property type="entry name" value="Low-density Lipoprotein Receptor"/>
    <property type="match status" value="19"/>
</dbReference>
<evidence type="ECO:0000256" key="5">
    <source>
        <dbReference type="ARBA" id="ARBA00022583"/>
    </source>
</evidence>
<feature type="repeat" description="LDL-receptor class B" evidence="18">
    <location>
        <begin position="1439"/>
        <end position="1484"/>
    </location>
</feature>
<dbReference type="InterPro" id="IPR017921">
    <property type="entry name" value="Znf_CTCHY"/>
</dbReference>
<dbReference type="SMART" id="SM00135">
    <property type="entry name" value="LY"/>
    <property type="match status" value="19"/>
</dbReference>
<dbReference type="SMART" id="SM00181">
    <property type="entry name" value="EGF"/>
    <property type="match status" value="9"/>
</dbReference>
<dbReference type="InterPro" id="IPR056588">
    <property type="entry name" value="EGF_LRP2"/>
</dbReference>
<dbReference type="InterPro" id="IPR036055">
    <property type="entry name" value="LDL_receptor-like_sf"/>
</dbReference>
<feature type="repeat" description="LDL-receptor class B" evidence="18">
    <location>
        <begin position="829"/>
        <end position="872"/>
    </location>
</feature>
<evidence type="ECO:0000256" key="19">
    <source>
        <dbReference type="PROSITE-ProRule" id="PRU00965"/>
    </source>
</evidence>
<keyword evidence="21" id="KW-0449">Lipoprotein</keyword>
<dbReference type="InterPro" id="IPR023415">
    <property type="entry name" value="LDLR_class-A_CS"/>
</dbReference>
<keyword evidence="3" id="KW-1003">Cell membrane</keyword>
<keyword evidence="22" id="KW-1185">Reference proteome</keyword>
<evidence type="ECO:0000256" key="13">
    <source>
        <dbReference type="ARBA" id="ARBA00023170"/>
    </source>
</evidence>
<name>A0AAV4I3B2_9GAST</name>
<feature type="disulfide bond" evidence="17">
    <location>
        <begin position="1257"/>
        <end position="1272"/>
    </location>
</feature>
<dbReference type="PANTHER" id="PTHR22722:SF14">
    <property type="entry name" value="MEGALIN, ISOFORM A"/>
    <property type="match status" value="1"/>
</dbReference>
<dbReference type="GO" id="GO:0005886">
    <property type="term" value="C:plasma membrane"/>
    <property type="evidence" value="ECO:0007669"/>
    <property type="project" value="UniProtKB-SubCell"/>
</dbReference>
<feature type="disulfide bond" evidence="17">
    <location>
        <begin position="2748"/>
        <end position="2760"/>
    </location>
</feature>
<feature type="disulfide bond" evidence="17">
    <location>
        <begin position="1032"/>
        <end position="1050"/>
    </location>
</feature>
<evidence type="ECO:0000259" key="20">
    <source>
        <dbReference type="PROSITE" id="PS51270"/>
    </source>
</evidence>
<keyword evidence="19" id="KW-0479">Metal-binding</keyword>
<dbReference type="PRINTS" id="PR00261">
    <property type="entry name" value="LDLRECEPTOR"/>
</dbReference>
<feature type="disulfide bond" evidence="17">
    <location>
        <begin position="1199"/>
        <end position="1217"/>
    </location>
</feature>
<evidence type="ECO:0000256" key="1">
    <source>
        <dbReference type="ARBA" id="ARBA00004251"/>
    </source>
</evidence>
<dbReference type="InterPro" id="IPR000742">
    <property type="entry name" value="EGF"/>
</dbReference>
<dbReference type="Pfam" id="PF00057">
    <property type="entry name" value="Ldl_recept_a"/>
    <property type="match status" value="17"/>
</dbReference>
<organism evidence="21 22">
    <name type="scientific">Elysia marginata</name>
    <dbReference type="NCBI Taxonomy" id="1093978"/>
    <lineage>
        <taxon>Eukaryota</taxon>
        <taxon>Metazoa</taxon>
        <taxon>Spiralia</taxon>
        <taxon>Lophotrochozoa</taxon>
        <taxon>Mollusca</taxon>
        <taxon>Gastropoda</taxon>
        <taxon>Heterobranchia</taxon>
        <taxon>Euthyneura</taxon>
        <taxon>Panpulmonata</taxon>
        <taxon>Sacoglossa</taxon>
        <taxon>Placobranchoidea</taxon>
        <taxon>Plakobranchidae</taxon>
        <taxon>Elysia</taxon>
    </lineage>
</organism>
<protein>
    <submittedName>
        <fullName evidence="21">Low-density lipoprotein receptor-related protein</fullName>
    </submittedName>
</protein>
<dbReference type="Gene3D" id="2.10.25.10">
    <property type="entry name" value="Laminin"/>
    <property type="match status" value="3"/>
</dbReference>
<dbReference type="InterPro" id="IPR009030">
    <property type="entry name" value="Growth_fac_rcpt_cys_sf"/>
</dbReference>